<dbReference type="InterPro" id="IPR041854">
    <property type="entry name" value="BFD-like_2Fe2S-bd_dom_sf"/>
</dbReference>
<dbReference type="PRINTS" id="PR00368">
    <property type="entry name" value="FADPNR"/>
</dbReference>
<dbReference type="Gene3D" id="3.10.20.440">
    <property type="entry name" value="2Fe-2S iron-sulphur cluster binding domain, sarcosine oxidase, alpha subunit, N-terminal domain"/>
    <property type="match status" value="1"/>
</dbReference>
<dbReference type="SUPFAM" id="SSF103025">
    <property type="entry name" value="Folate-binding domain"/>
    <property type="match status" value="2"/>
</dbReference>
<dbReference type="InterPro" id="IPR036188">
    <property type="entry name" value="FAD/NAD-bd_sf"/>
</dbReference>
<reference evidence="8" key="1">
    <citation type="journal article" date="2019" name="Int. J. Syst. Evol. Microbiol.">
        <title>The Global Catalogue of Microorganisms (GCM) 10K type strain sequencing project: providing services to taxonomists for standard genome sequencing and annotation.</title>
        <authorList>
            <consortium name="The Broad Institute Genomics Platform"/>
            <consortium name="The Broad Institute Genome Sequencing Center for Infectious Disease"/>
            <person name="Wu L."/>
            <person name="Ma J."/>
        </authorList>
    </citation>
    <scope>NUCLEOTIDE SEQUENCE [LARGE SCALE GENOMIC DNA]</scope>
    <source>
        <strain evidence="8">CGMCC 1.12125</strain>
    </source>
</reference>
<dbReference type="InterPro" id="IPR006222">
    <property type="entry name" value="GCVT_N"/>
</dbReference>
<dbReference type="SUPFAM" id="SSF101790">
    <property type="entry name" value="Aminomethyltransferase beta-barrel domain"/>
    <property type="match status" value="1"/>
</dbReference>
<accession>A0ABV8XWI5</accession>
<gene>
    <name evidence="7" type="ORF">ACFO0K_09735</name>
</gene>
<dbReference type="InterPro" id="IPR042204">
    <property type="entry name" value="2Fe-2S-bd_N"/>
</dbReference>
<organism evidence="7 8">
    <name type="scientific">Citricoccus alkalitolerans</name>
    <dbReference type="NCBI Taxonomy" id="246603"/>
    <lineage>
        <taxon>Bacteria</taxon>
        <taxon>Bacillati</taxon>
        <taxon>Actinomycetota</taxon>
        <taxon>Actinomycetes</taxon>
        <taxon>Micrococcales</taxon>
        <taxon>Micrococcaceae</taxon>
        <taxon>Citricoccus</taxon>
    </lineage>
</organism>
<dbReference type="SUPFAM" id="SSF51905">
    <property type="entry name" value="FAD/NAD(P)-binding domain"/>
    <property type="match status" value="1"/>
</dbReference>
<dbReference type="InterPro" id="IPR028896">
    <property type="entry name" value="GcvT/YgfZ/DmdA"/>
</dbReference>
<comment type="similarity">
    <text evidence="1">Belongs to the GcvT family.</text>
</comment>
<evidence type="ECO:0000259" key="6">
    <source>
        <dbReference type="Pfam" id="PF17806"/>
    </source>
</evidence>
<evidence type="ECO:0000313" key="8">
    <source>
        <dbReference type="Proteomes" id="UP001595965"/>
    </source>
</evidence>
<dbReference type="PANTHER" id="PTHR43757">
    <property type="entry name" value="AMINOMETHYLTRANSFERASE"/>
    <property type="match status" value="1"/>
</dbReference>
<dbReference type="Pfam" id="PF17806">
    <property type="entry name" value="SO_alpha_A3"/>
    <property type="match status" value="1"/>
</dbReference>
<evidence type="ECO:0000259" key="4">
    <source>
        <dbReference type="Pfam" id="PF01571"/>
    </source>
</evidence>
<dbReference type="Pfam" id="PF08669">
    <property type="entry name" value="GCV_T_C"/>
    <property type="match status" value="1"/>
</dbReference>
<dbReference type="RefSeq" id="WP_344227283.1">
    <property type="nucleotide sequence ID" value="NZ_BAAALH010000001.1"/>
</dbReference>
<evidence type="ECO:0000256" key="3">
    <source>
        <dbReference type="SAM" id="MobiDB-lite"/>
    </source>
</evidence>
<dbReference type="Gene3D" id="3.30.70.1520">
    <property type="entry name" value="Heterotetrameric sarcosine oxidase"/>
    <property type="match status" value="1"/>
</dbReference>
<comment type="caution">
    <text evidence="7">The sequence shown here is derived from an EMBL/GenBank/DDBJ whole genome shotgun (WGS) entry which is preliminary data.</text>
</comment>
<dbReference type="InterPro" id="IPR013977">
    <property type="entry name" value="GcvT_C"/>
</dbReference>
<evidence type="ECO:0000313" key="7">
    <source>
        <dbReference type="EMBL" id="MFC4429961.1"/>
    </source>
</evidence>
<feature type="region of interest" description="Disordered" evidence="3">
    <location>
        <begin position="446"/>
        <end position="470"/>
    </location>
</feature>
<evidence type="ECO:0000256" key="1">
    <source>
        <dbReference type="ARBA" id="ARBA00008609"/>
    </source>
</evidence>
<feature type="domain" description="SoxA A3" evidence="6">
    <location>
        <begin position="496"/>
        <end position="576"/>
    </location>
</feature>
<dbReference type="Pfam" id="PF12831">
    <property type="entry name" value="FAD_oxidored"/>
    <property type="match status" value="1"/>
</dbReference>
<dbReference type="PRINTS" id="PR00469">
    <property type="entry name" value="PNDRDTASEII"/>
</dbReference>
<dbReference type="Proteomes" id="UP001595965">
    <property type="component" value="Unassembled WGS sequence"/>
</dbReference>
<sequence length="1178" mass="125315">MNLSRTRTTLDRRIALQPGEVIDRSAPVSFTWNGRPHVGFRGDTIVSALSAAGIRVYSRSMKYHRPRGLLSATLHDPGCMVQVDGDPNVRGAHRLIEDGMTVRSQNTWPSLEVDVRGINQLAGRVLGPGFYYKTFMKPQRLWPVYETVLRQFAHGGKINSAPGPEVYDKRYAHADVLVAGGGPSGVTAALAAAERGARVMLVEEGHQLGGHLRWADPTAAAILVDRVRASERIQVLTNATVAARYDDNWCAVVERHPEPGVAERLHKTRAHSLVVATGLLERPYVFDGNDTPGVLLSSAARSLVNLYGVAPGERAVVFSANPEGDAAAADLQRAGVEVARVVDARAGEDVVRVRGRASVESVELADGTRLEADLLVTATGWTAPTSLLNMAGDVPVYEPRAARFLPGGQASDGVYATGGLTGDGTANQLMDHGEATGARAAAHALGTRRAHSRAVPTTAGVPDGSGSDEEAGTLAAVPELGIQDHPELFRSSTHGMVDFSEDVSSKDLYSAVAEGYDSVELAKRFTTVTMGPTQGKHELMNAIAVIADATGRTIAETGTTTWRPMYAPVTLGALAGPAHDPVRYSSIQPWHEAHGAVPLVAGQWIRPEHYGDPEAEVRGVREGVGIIDVSPIGKLDLRGPDVTRLLELVYTNKWSKLDVGRVRYGAMCREDGVVFDDGVTARLGEDHYLMSTTSSGAAAVWEWLETWLQTEHPEWQVHVTPMTTAYTSINVAGPQARRLVSRLAEGVDLSAEAFGYMHVRTGRVAGVEDCILWRIGFTGELSYELHVPASYGLHVWEALLEAGQDLSVAPFGVEAQRVLRLEKGHLIVGQDTDGLTQAYSAGLDWAIKDDKPDFAGKAELAWQRAGRTGTRLVALQPVDPEIVPAEASQVLRPGGRIAGRITSSRHSPTLGRSICLGQLEPALARPGTIVAVRLPDGRTVEATVMSRLAHLDPEGTLLDNDSVPEGPGQYSTPSARGPVPITCPAVEVDGWHVPAERRAAALTLTDYSPLAKIGVRAGPAGPVAQALQARFSRVHRGDGTLVIGSGPGEWLVLGAPGSQPGMIGDLDRLTAEADEHASVVDLTHGRAMLRLTGRGAASLLVSLCALDLSGDLVPDGAALRTTVAGLVTDLVRVDQDDEPSYLLHCERSSGVYLHQTLMDTGRGAGLVDAGAPAGGYTV</sequence>
<dbReference type="InterPro" id="IPR029043">
    <property type="entry name" value="GcvT/YgfZ_C"/>
</dbReference>
<name>A0ABV8XWI5_9MICC</name>
<dbReference type="Gene3D" id="3.30.1360.120">
    <property type="entry name" value="Probable tRNA modification gtpase trme, domain 1"/>
    <property type="match status" value="2"/>
</dbReference>
<dbReference type="Pfam" id="PF13510">
    <property type="entry name" value="Fer2_4"/>
    <property type="match status" value="1"/>
</dbReference>
<evidence type="ECO:0000256" key="2">
    <source>
        <dbReference type="ARBA" id="ARBA00023002"/>
    </source>
</evidence>
<dbReference type="SUPFAM" id="SSF54292">
    <property type="entry name" value="2Fe-2S ferredoxin-like"/>
    <property type="match status" value="1"/>
</dbReference>
<proteinExistence type="inferred from homology"/>
<dbReference type="InterPro" id="IPR041117">
    <property type="entry name" value="SoxA_A3"/>
</dbReference>
<feature type="domain" description="GCVT N-terminal" evidence="4">
    <location>
        <begin position="589"/>
        <end position="851"/>
    </location>
</feature>
<dbReference type="InterPro" id="IPR027266">
    <property type="entry name" value="TrmE/GcvT-like"/>
</dbReference>
<feature type="domain" description="Aminomethyltransferase C-terminal" evidence="5">
    <location>
        <begin position="871"/>
        <end position="946"/>
    </location>
</feature>
<dbReference type="InterPro" id="IPR036010">
    <property type="entry name" value="2Fe-2S_ferredoxin-like_sf"/>
</dbReference>
<protein>
    <submittedName>
        <fullName evidence="7">2Fe-2S iron-sulfur cluster-binding protein</fullName>
    </submittedName>
</protein>
<dbReference type="PANTHER" id="PTHR43757:SF2">
    <property type="entry name" value="AMINOMETHYLTRANSFERASE, MITOCHONDRIAL"/>
    <property type="match status" value="1"/>
</dbReference>
<dbReference type="Gene3D" id="3.50.50.60">
    <property type="entry name" value="FAD/NAD(P)-binding domain"/>
    <property type="match status" value="3"/>
</dbReference>
<evidence type="ECO:0000259" key="5">
    <source>
        <dbReference type="Pfam" id="PF08669"/>
    </source>
</evidence>
<feature type="region of interest" description="Disordered" evidence="3">
    <location>
        <begin position="955"/>
        <end position="978"/>
    </location>
</feature>
<dbReference type="Pfam" id="PF01571">
    <property type="entry name" value="GCV_T"/>
    <property type="match status" value="1"/>
</dbReference>
<keyword evidence="2" id="KW-0560">Oxidoreductase</keyword>
<keyword evidence="8" id="KW-1185">Reference proteome</keyword>
<dbReference type="Gene3D" id="1.10.10.1100">
    <property type="entry name" value="BFD-like [2Fe-2S]-binding domain"/>
    <property type="match status" value="1"/>
</dbReference>
<dbReference type="EMBL" id="JBHSEN010000002">
    <property type="protein sequence ID" value="MFC4429961.1"/>
    <property type="molecule type" value="Genomic_DNA"/>
</dbReference>